<name>A0A1G7Y2D5_9HYPH</name>
<dbReference type="Proteomes" id="UP000199495">
    <property type="component" value="Unassembled WGS sequence"/>
</dbReference>
<gene>
    <name evidence="1" type="ORF">SAMN04487974_11211</name>
</gene>
<dbReference type="EMBL" id="FNCS01000012">
    <property type="protein sequence ID" value="SDG90544.1"/>
    <property type="molecule type" value="Genomic_DNA"/>
</dbReference>
<dbReference type="STRING" id="440168.SAMN04487974_11211"/>
<reference evidence="1 2" key="1">
    <citation type="submission" date="2016-10" db="EMBL/GenBank/DDBJ databases">
        <authorList>
            <person name="de Groot N.N."/>
        </authorList>
    </citation>
    <scope>NUCLEOTIDE SEQUENCE [LARGE SCALE GENOMIC DNA]</scope>
    <source>
        <strain evidence="1 2">CGMCC 1.10267</strain>
    </source>
</reference>
<proteinExistence type="predicted"/>
<protein>
    <submittedName>
        <fullName evidence="1">Uncharacterized protein</fullName>
    </submittedName>
</protein>
<sequence length="82" mass="9105">MASDHGGPPHAKSDHRSIPRTSELCELYLGRLALVVERAGQNASAFIPIARRLERELAEAKAEAEVLTRLRKRQTPPPPQQN</sequence>
<accession>A0A1G7Y2D5</accession>
<keyword evidence="2" id="KW-1185">Reference proteome</keyword>
<organism evidence="1 2">
    <name type="scientific">Pelagibacterium luteolum</name>
    <dbReference type="NCBI Taxonomy" id="440168"/>
    <lineage>
        <taxon>Bacteria</taxon>
        <taxon>Pseudomonadati</taxon>
        <taxon>Pseudomonadota</taxon>
        <taxon>Alphaproteobacteria</taxon>
        <taxon>Hyphomicrobiales</taxon>
        <taxon>Devosiaceae</taxon>
        <taxon>Pelagibacterium</taxon>
    </lineage>
</organism>
<dbReference type="AlphaFoldDB" id="A0A1G7Y2D5"/>
<evidence type="ECO:0000313" key="2">
    <source>
        <dbReference type="Proteomes" id="UP000199495"/>
    </source>
</evidence>
<evidence type="ECO:0000313" key="1">
    <source>
        <dbReference type="EMBL" id="SDG90544.1"/>
    </source>
</evidence>
<dbReference type="RefSeq" id="WP_090597621.1">
    <property type="nucleotide sequence ID" value="NZ_FNCS01000012.1"/>
</dbReference>